<proteinExistence type="predicted"/>
<organism evidence="1 2">
    <name type="scientific">Candidatus Hakubella thermalkaliphila</name>
    <dbReference type="NCBI Taxonomy" id="2754717"/>
    <lineage>
        <taxon>Bacteria</taxon>
        <taxon>Bacillati</taxon>
        <taxon>Actinomycetota</taxon>
        <taxon>Actinomycetota incertae sedis</taxon>
        <taxon>Candidatus Hakubellales</taxon>
        <taxon>Candidatus Hakubellaceae</taxon>
        <taxon>Candidatus Hakubella</taxon>
    </lineage>
</organism>
<dbReference type="Proteomes" id="UP000574717">
    <property type="component" value="Unassembled WGS sequence"/>
</dbReference>
<reference evidence="1 2" key="1">
    <citation type="journal article" date="2020" name="Front. Microbiol.">
        <title>Single-cell genomics of novel Actinobacteria with the Wood-Ljungdahl pathway discovered in a serpentinizing system.</title>
        <authorList>
            <person name="Merino N."/>
            <person name="Kawai M."/>
            <person name="Boyd E.S."/>
            <person name="Colman D.R."/>
            <person name="McGlynn S.E."/>
            <person name="Nealson K.H."/>
            <person name="Kurokawa K."/>
            <person name="Hongoh Y."/>
        </authorList>
    </citation>
    <scope>NUCLEOTIDE SEQUENCE [LARGE SCALE GENOMIC DNA]</scope>
    <source>
        <strain evidence="1 2">S03</strain>
    </source>
</reference>
<evidence type="ECO:0000313" key="2">
    <source>
        <dbReference type="Proteomes" id="UP000574717"/>
    </source>
</evidence>
<accession>A0A6V8NGX1</accession>
<gene>
    <name evidence="1" type="ORF">HKBW3S03_01003</name>
</gene>
<feature type="non-terminal residue" evidence="1">
    <location>
        <position position="34"/>
    </location>
</feature>
<evidence type="ECO:0000313" key="1">
    <source>
        <dbReference type="EMBL" id="GFP19498.1"/>
    </source>
</evidence>
<dbReference type="EMBL" id="BLRU01000086">
    <property type="protein sequence ID" value="GFP19498.1"/>
    <property type="molecule type" value="Genomic_DNA"/>
</dbReference>
<sequence length="34" mass="3869">MALRIFLSHLKLRKTSAKNLQVSTIGFIRLIELG</sequence>
<name>A0A6V8NGX1_9ACTN</name>
<protein>
    <submittedName>
        <fullName evidence="1">Uncharacterized protein</fullName>
    </submittedName>
</protein>
<comment type="caution">
    <text evidence="1">The sequence shown here is derived from an EMBL/GenBank/DDBJ whole genome shotgun (WGS) entry which is preliminary data.</text>
</comment>
<dbReference type="AlphaFoldDB" id="A0A6V8NGX1"/>